<dbReference type="InterPro" id="IPR044922">
    <property type="entry name" value="DUF2063_N_sf"/>
</dbReference>
<dbReference type="AlphaFoldDB" id="A0AAN2BJ20"/>
<keyword evidence="3" id="KW-1185">Reference proteome</keyword>
<organism evidence="2 3">
    <name type="scientific">Marinagarivorans cellulosilyticus</name>
    <dbReference type="NCBI Taxonomy" id="2721545"/>
    <lineage>
        <taxon>Bacteria</taxon>
        <taxon>Pseudomonadati</taxon>
        <taxon>Pseudomonadota</taxon>
        <taxon>Gammaproteobacteria</taxon>
        <taxon>Cellvibrionales</taxon>
        <taxon>Cellvibrionaceae</taxon>
        <taxon>Marinagarivorans</taxon>
    </lineage>
</organism>
<evidence type="ECO:0000313" key="2">
    <source>
        <dbReference type="EMBL" id="BCD96484.1"/>
    </source>
</evidence>
<dbReference type="KEGG" id="marq:MARGE09_P0684"/>
<dbReference type="Gene3D" id="1.10.150.690">
    <property type="entry name" value="DUF2063"/>
    <property type="match status" value="1"/>
</dbReference>
<dbReference type="Proteomes" id="UP001320119">
    <property type="component" value="Chromosome"/>
</dbReference>
<dbReference type="InterPro" id="IPR018640">
    <property type="entry name" value="DUF2063"/>
</dbReference>
<dbReference type="EMBL" id="AP023086">
    <property type="protein sequence ID" value="BCD96484.1"/>
    <property type="molecule type" value="Genomic_DNA"/>
</dbReference>
<dbReference type="RefSeq" id="WP_236985983.1">
    <property type="nucleotide sequence ID" value="NZ_AP023086.1"/>
</dbReference>
<feature type="domain" description="Putative DNA-binding" evidence="1">
    <location>
        <begin position="26"/>
        <end position="107"/>
    </location>
</feature>
<evidence type="ECO:0000259" key="1">
    <source>
        <dbReference type="Pfam" id="PF09836"/>
    </source>
</evidence>
<proteinExistence type="predicted"/>
<sequence>MASTVNTEELITVKERDAVQQLALRQNALIHQILTGAPSHNSEQSGVAVYRANLIASAGRALSQSYPVASAMLSEKTMHKLAARLLQFYPMTAGDWATWGAELARYLSETSLIEAHPYLSDIARVEWEIHSRSRLRAQSFDALSLKCLNEDLTKVHLSLSPSVALIKSEFHCGAIWHSHRWRDGAIHFDKALFEELLNNTPSTGHWLIQSQAEPFVQSIGRHEFNWIKAIKAGLSLDALLSLHPKIDFAEWFSRAIEDQIIVGLYSTISTRDLSHH</sequence>
<protein>
    <recommendedName>
        <fullName evidence="1">Putative DNA-binding domain-containing protein</fullName>
    </recommendedName>
</protein>
<evidence type="ECO:0000313" key="3">
    <source>
        <dbReference type="Proteomes" id="UP001320119"/>
    </source>
</evidence>
<reference evidence="2 3" key="1">
    <citation type="journal article" date="2022" name="IScience">
        <title>An ultrasensitive nanofiber-based assay for enzymatic hydrolysis and deep-sea microbial degradation of cellulose.</title>
        <authorList>
            <person name="Tsudome M."/>
            <person name="Tachioka M."/>
            <person name="Miyazaki M."/>
            <person name="Uchimura K."/>
            <person name="Tsuda M."/>
            <person name="Takaki Y."/>
            <person name="Deguchi S."/>
        </authorList>
    </citation>
    <scope>NUCLEOTIDE SEQUENCE [LARGE SCALE GENOMIC DNA]</scope>
    <source>
        <strain evidence="2 3">GE09</strain>
    </source>
</reference>
<accession>A0AAN2BJ20</accession>
<name>A0AAN2BJ20_9GAMM</name>
<dbReference type="Pfam" id="PF09836">
    <property type="entry name" value="DUF2063"/>
    <property type="match status" value="1"/>
</dbReference>
<gene>
    <name evidence="2" type="ORF">MARGE09_P0684</name>
</gene>